<sequence>MTTHSSSTSRAASVSLSSESDSPTHSSPSKDSASASRSTRGAFYRSDSTFNPSPYNPPQKANSLYRTTSLAPGAGAAPFDAPQATTPPFDGSFVRPPFNNLPDGVLLPPEGMNYSVMHQHPTWFLDIKDFITLDSPPNSAVRYPRDLEPPRPRRQKDLLLRCTFCPRTYAGVNAKSMWTRHVREKHRVILSKAWSDTTTSSRRQPSIKPPSIVVPVLSVDTTSPTPIKLPIKLPAASGSKAPAPLPPPKPAAPKGKPGPKPGFKAAKTGSPTKGKKDKVVSGPRKIVIPAQRPKPVPQPAPWVKSLSPPPPVGVLPPRMRLLGRKSFGGSQASISLTLGEQSISTPPSLEPGFASADAESISAPAALNGEPTPPPTASSDLITASDEPAIDPVVDHPTTKSSEDEDSLQDQEVADLLLMDVDNTFVDEPDEDVDMELEDDEEVYHPPISLGGLLDPMFGVEEPHSDPFSLSSRPLVAMSPIFSPALSPVVPQSNETSSREHSVEHSVSDVRPATPLPSEPPEPEEPPPLGHFKVSSLAYLMDKSLSVSPPHSPPPPSRRSLTPQPTPQLTSTDEPPTATLFSAMQDVFVLKMQKMEPELKARFLGHLQEQFGVEVNSDPPPAQSRDESVRWASLPETIIRQIMSEHARSNEIEDEAGDSEAMAVDDELVDSEFSDITAEFKQDSAEQLKDDLDDQLKALVGSFSEELVAPLQDALTLQLKDEIIVQVADQMMEALAVQGEEAQVEFEWRRRFLERQLWTEQEQGIEGQDDDELIQHPLHHLLPSKALPADMDVRIPTPLQC</sequence>
<gene>
    <name evidence="2" type="ORF">R3P38DRAFT_2852159</name>
</gene>
<feature type="region of interest" description="Disordered" evidence="1">
    <location>
        <begin position="1"/>
        <end position="63"/>
    </location>
</feature>
<feature type="compositionally biased region" description="Basic and acidic residues" evidence="1">
    <location>
        <begin position="497"/>
        <end position="508"/>
    </location>
</feature>
<dbReference type="Proteomes" id="UP001362999">
    <property type="component" value="Unassembled WGS sequence"/>
</dbReference>
<dbReference type="AlphaFoldDB" id="A0AAW0DRP3"/>
<protein>
    <submittedName>
        <fullName evidence="2">Uncharacterized protein</fullName>
    </submittedName>
</protein>
<dbReference type="EMBL" id="JAWWNJ010000006">
    <property type="protein sequence ID" value="KAK7053789.1"/>
    <property type="molecule type" value="Genomic_DNA"/>
</dbReference>
<name>A0AAW0DRP3_9AGAR</name>
<accession>A0AAW0DRP3</accession>
<feature type="region of interest" description="Disordered" evidence="1">
    <location>
        <begin position="230"/>
        <end position="314"/>
    </location>
</feature>
<feature type="compositionally biased region" description="Low complexity" evidence="1">
    <location>
        <begin position="1"/>
        <end position="40"/>
    </location>
</feature>
<feature type="compositionally biased region" description="Polar residues" evidence="1">
    <location>
        <begin position="338"/>
        <end position="347"/>
    </location>
</feature>
<evidence type="ECO:0000256" key="1">
    <source>
        <dbReference type="SAM" id="MobiDB-lite"/>
    </source>
</evidence>
<feature type="compositionally biased region" description="Basic and acidic residues" evidence="1">
    <location>
        <begin position="393"/>
        <end position="402"/>
    </location>
</feature>
<keyword evidence="3" id="KW-1185">Reference proteome</keyword>
<feature type="region of interest" description="Disordered" evidence="1">
    <location>
        <begin position="338"/>
        <end position="408"/>
    </location>
</feature>
<evidence type="ECO:0000313" key="3">
    <source>
        <dbReference type="Proteomes" id="UP001362999"/>
    </source>
</evidence>
<feature type="compositionally biased region" description="Pro residues" evidence="1">
    <location>
        <begin position="243"/>
        <end position="260"/>
    </location>
</feature>
<proteinExistence type="predicted"/>
<feature type="compositionally biased region" description="Low complexity" evidence="1">
    <location>
        <begin position="558"/>
        <end position="572"/>
    </location>
</feature>
<feature type="compositionally biased region" description="Low complexity" evidence="1">
    <location>
        <begin position="232"/>
        <end position="242"/>
    </location>
</feature>
<organism evidence="2 3">
    <name type="scientific">Favolaschia claudopus</name>
    <dbReference type="NCBI Taxonomy" id="2862362"/>
    <lineage>
        <taxon>Eukaryota</taxon>
        <taxon>Fungi</taxon>
        <taxon>Dikarya</taxon>
        <taxon>Basidiomycota</taxon>
        <taxon>Agaricomycotina</taxon>
        <taxon>Agaricomycetes</taxon>
        <taxon>Agaricomycetidae</taxon>
        <taxon>Agaricales</taxon>
        <taxon>Marasmiineae</taxon>
        <taxon>Mycenaceae</taxon>
        <taxon>Favolaschia</taxon>
    </lineage>
</organism>
<feature type="region of interest" description="Disordered" evidence="1">
    <location>
        <begin position="485"/>
        <end position="578"/>
    </location>
</feature>
<reference evidence="2 3" key="1">
    <citation type="journal article" date="2024" name="J Genomics">
        <title>Draft genome sequencing and assembly of Favolaschia claudopus CIRM-BRFM 2984 isolated from oak limbs.</title>
        <authorList>
            <person name="Navarro D."/>
            <person name="Drula E."/>
            <person name="Chaduli D."/>
            <person name="Cazenave R."/>
            <person name="Ahrendt S."/>
            <person name="Wang J."/>
            <person name="Lipzen A."/>
            <person name="Daum C."/>
            <person name="Barry K."/>
            <person name="Grigoriev I.V."/>
            <person name="Favel A."/>
            <person name="Rosso M.N."/>
            <person name="Martin F."/>
        </authorList>
    </citation>
    <scope>NUCLEOTIDE SEQUENCE [LARGE SCALE GENOMIC DNA]</scope>
    <source>
        <strain evidence="2 3">CIRM-BRFM 2984</strain>
    </source>
</reference>
<feature type="compositionally biased region" description="Polar residues" evidence="1">
    <location>
        <begin position="46"/>
        <end position="63"/>
    </location>
</feature>
<comment type="caution">
    <text evidence="2">The sequence shown here is derived from an EMBL/GenBank/DDBJ whole genome shotgun (WGS) entry which is preliminary data.</text>
</comment>
<evidence type="ECO:0000313" key="2">
    <source>
        <dbReference type="EMBL" id="KAK7053789.1"/>
    </source>
</evidence>